<dbReference type="RefSeq" id="WP_058938362.1">
    <property type="nucleotide sequence ID" value="NZ_LLYW01000012.1"/>
</dbReference>
<gene>
    <name evidence="2" type="ORF">APY94_03750</name>
</gene>
<dbReference type="EMBL" id="LLYW01000012">
    <property type="protein sequence ID" value="KUH33998.1"/>
    <property type="molecule type" value="Genomic_DNA"/>
</dbReference>
<dbReference type="AlphaFoldDB" id="A0A117ITJ6"/>
<dbReference type="Pfam" id="PF01936">
    <property type="entry name" value="NYN"/>
    <property type="match status" value="1"/>
</dbReference>
<name>A0A117ITJ6_9EURY</name>
<dbReference type="Gene3D" id="3.40.50.1010">
    <property type="entry name" value="5'-nuclease"/>
    <property type="match status" value="1"/>
</dbReference>
<organism evidence="2 3">
    <name type="scientific">Thermococcus celericrescens</name>
    <dbReference type="NCBI Taxonomy" id="227598"/>
    <lineage>
        <taxon>Archaea</taxon>
        <taxon>Methanobacteriati</taxon>
        <taxon>Methanobacteriota</taxon>
        <taxon>Thermococci</taxon>
        <taxon>Thermococcales</taxon>
        <taxon>Thermococcaceae</taxon>
        <taxon>Thermococcus</taxon>
    </lineage>
</organism>
<keyword evidence="3" id="KW-1185">Reference proteome</keyword>
<dbReference type="Proteomes" id="UP000053462">
    <property type="component" value="Unassembled WGS sequence"/>
</dbReference>
<dbReference type="InterPro" id="IPR021139">
    <property type="entry name" value="NYN"/>
</dbReference>
<dbReference type="OrthoDB" id="103488at2157"/>
<dbReference type="PANTHER" id="PTHR35811:SF1">
    <property type="entry name" value="HTH OST-TYPE DOMAIN-CONTAINING PROTEIN"/>
    <property type="match status" value="1"/>
</dbReference>
<evidence type="ECO:0000313" key="2">
    <source>
        <dbReference type="EMBL" id="KUH33998.1"/>
    </source>
</evidence>
<protein>
    <recommendedName>
        <fullName evidence="1">NYN domain-containing protein</fullName>
    </recommendedName>
</protein>
<dbReference type="GO" id="GO:0004540">
    <property type="term" value="F:RNA nuclease activity"/>
    <property type="evidence" value="ECO:0007669"/>
    <property type="project" value="InterPro"/>
</dbReference>
<evidence type="ECO:0000259" key="1">
    <source>
        <dbReference type="Pfam" id="PF01936"/>
    </source>
</evidence>
<dbReference type="STRING" id="227598.APY94_03750"/>
<comment type="caution">
    <text evidence="2">The sequence shown here is derived from an EMBL/GenBank/DDBJ whole genome shotgun (WGS) entry which is preliminary data.</text>
</comment>
<accession>A0A117ITJ6</accession>
<evidence type="ECO:0000313" key="3">
    <source>
        <dbReference type="Proteomes" id="UP000053462"/>
    </source>
</evidence>
<proteinExistence type="predicted"/>
<dbReference type="PANTHER" id="PTHR35811">
    <property type="entry name" value="SLR1870 PROTEIN"/>
    <property type="match status" value="1"/>
</dbReference>
<feature type="domain" description="NYN" evidence="1">
    <location>
        <begin position="4"/>
        <end position="142"/>
    </location>
</feature>
<sequence length="173" mass="19707">MNGAMFVDGDNICMHFKNSKKIHPDEDIEWEDLFFTFETQGVELTMKKLYMTTYGLHPKGANNLLHLGFDLRPTEEYGGKSLTDGYLMVDAMDALDHNPIDVLIIVSGDKDYLPLARKARARGIRVIFVAFEDDTAEIIKREFEFMDITPYVKFEYLVGNGELNVGEVVEVSL</sequence>
<reference evidence="2 3" key="1">
    <citation type="submission" date="2015-10" db="EMBL/GenBank/DDBJ databases">
        <title>Draft genome sequence of Thermococcus celericrescens strain DSM 17994.</title>
        <authorList>
            <person name="Hong S.-J."/>
            <person name="Park C.-E."/>
            <person name="Shin J.-H."/>
        </authorList>
    </citation>
    <scope>NUCLEOTIDE SEQUENCE [LARGE SCALE GENOMIC DNA]</scope>
    <source>
        <strain evidence="2 3">DSM 17994</strain>
    </source>
</reference>